<organism evidence="1 2">
    <name type="scientific">Sphingobium jiangsuense</name>
    <dbReference type="NCBI Taxonomy" id="870476"/>
    <lineage>
        <taxon>Bacteria</taxon>
        <taxon>Pseudomonadati</taxon>
        <taxon>Pseudomonadota</taxon>
        <taxon>Alphaproteobacteria</taxon>
        <taxon>Sphingomonadales</taxon>
        <taxon>Sphingomonadaceae</taxon>
        <taxon>Sphingobium</taxon>
    </lineage>
</organism>
<evidence type="ECO:0000313" key="1">
    <source>
        <dbReference type="EMBL" id="MBB3928829.1"/>
    </source>
</evidence>
<evidence type="ECO:0000313" key="2">
    <source>
        <dbReference type="Proteomes" id="UP000571950"/>
    </source>
</evidence>
<gene>
    <name evidence="1" type="ORF">GGR43_004574</name>
</gene>
<accession>A0A7W6FT76</accession>
<keyword evidence="2" id="KW-1185">Reference proteome</keyword>
<sequence length="51" mass="5691">MSGLRRRLARLEQQKPADAVQTFRADGWVLLARQGKVIFALPDNGRGDCHA</sequence>
<dbReference type="EMBL" id="JACIDT010000037">
    <property type="protein sequence ID" value="MBB3928829.1"/>
    <property type="molecule type" value="Genomic_DNA"/>
</dbReference>
<protein>
    <submittedName>
        <fullName evidence="1">Uncharacterized protein</fullName>
    </submittedName>
</protein>
<reference evidence="1 2" key="1">
    <citation type="submission" date="2020-08" db="EMBL/GenBank/DDBJ databases">
        <title>Genomic Encyclopedia of Type Strains, Phase IV (KMG-IV): sequencing the most valuable type-strain genomes for metagenomic binning, comparative biology and taxonomic classification.</title>
        <authorList>
            <person name="Goeker M."/>
        </authorList>
    </citation>
    <scope>NUCLEOTIDE SEQUENCE [LARGE SCALE GENOMIC DNA]</scope>
    <source>
        <strain evidence="1 2">DSM 26189</strain>
    </source>
</reference>
<dbReference type="AlphaFoldDB" id="A0A7W6FT76"/>
<comment type="caution">
    <text evidence="1">The sequence shown here is derived from an EMBL/GenBank/DDBJ whole genome shotgun (WGS) entry which is preliminary data.</text>
</comment>
<proteinExistence type="predicted"/>
<name>A0A7W6FT76_9SPHN</name>
<dbReference type="Proteomes" id="UP000571950">
    <property type="component" value="Unassembled WGS sequence"/>
</dbReference>
<dbReference type="RefSeq" id="WP_284278896.1">
    <property type="nucleotide sequence ID" value="NZ_BSPS01000135.1"/>
</dbReference>